<dbReference type="EMBL" id="PDNW01000004">
    <property type="protein sequence ID" value="PLC50752.1"/>
    <property type="molecule type" value="Genomic_DNA"/>
</dbReference>
<dbReference type="InterPro" id="IPR002716">
    <property type="entry name" value="PIN_dom"/>
</dbReference>
<dbReference type="Pfam" id="PF01850">
    <property type="entry name" value="PIN"/>
    <property type="match status" value="1"/>
</dbReference>
<dbReference type="OrthoDB" id="32974at2"/>
<dbReference type="Gene3D" id="3.40.50.1010">
    <property type="entry name" value="5'-nuclease"/>
    <property type="match status" value="1"/>
</dbReference>
<dbReference type="AlphaFoldDB" id="A0A2N4U6V5"/>
<evidence type="ECO:0000259" key="1">
    <source>
        <dbReference type="Pfam" id="PF01850"/>
    </source>
</evidence>
<sequence length="113" mass="12758">MSLPSRHSQLARAKDKRFFITITVMLELEWVLRSRYQFDKPSVTAALDALMTAAELEFQHESALEKAIWFFKQKGSPDFADCLHVALVRQAAQVPFLTFDRQASSLDGATLPG</sequence>
<name>A0A2N4U6V5_9BURK</name>
<dbReference type="InterPro" id="IPR029060">
    <property type="entry name" value="PIN-like_dom_sf"/>
</dbReference>
<accession>A0A2N4U6V5</accession>
<protein>
    <submittedName>
        <fullName evidence="2">Twitching motility protein PilT</fullName>
    </submittedName>
</protein>
<feature type="domain" description="PIN" evidence="1">
    <location>
        <begin position="12"/>
        <end position="107"/>
    </location>
</feature>
<proteinExistence type="predicted"/>
<dbReference type="Proteomes" id="UP000234190">
    <property type="component" value="Unassembled WGS sequence"/>
</dbReference>
<organism evidence="2 3">
    <name type="scientific">Pollutimonas subterranea</name>
    <dbReference type="NCBI Taxonomy" id="2045210"/>
    <lineage>
        <taxon>Bacteria</taxon>
        <taxon>Pseudomonadati</taxon>
        <taxon>Pseudomonadota</taxon>
        <taxon>Betaproteobacteria</taxon>
        <taxon>Burkholderiales</taxon>
        <taxon>Alcaligenaceae</taxon>
        <taxon>Pollutimonas</taxon>
    </lineage>
</organism>
<gene>
    <name evidence="2" type="ORF">CR159_07075</name>
</gene>
<keyword evidence="3" id="KW-1185">Reference proteome</keyword>
<dbReference type="RefSeq" id="WP_102073299.1">
    <property type="nucleotide sequence ID" value="NZ_PDNW01000004.1"/>
</dbReference>
<dbReference type="SUPFAM" id="SSF88723">
    <property type="entry name" value="PIN domain-like"/>
    <property type="match status" value="1"/>
</dbReference>
<evidence type="ECO:0000313" key="2">
    <source>
        <dbReference type="EMBL" id="PLC50752.1"/>
    </source>
</evidence>
<evidence type="ECO:0000313" key="3">
    <source>
        <dbReference type="Proteomes" id="UP000234190"/>
    </source>
</evidence>
<comment type="caution">
    <text evidence="2">The sequence shown here is derived from an EMBL/GenBank/DDBJ whole genome shotgun (WGS) entry which is preliminary data.</text>
</comment>
<dbReference type="CDD" id="cd18683">
    <property type="entry name" value="PIN_VapC-like"/>
    <property type="match status" value="1"/>
</dbReference>
<reference evidence="2 3" key="1">
    <citation type="submission" date="2017-10" db="EMBL/GenBank/DDBJ databases">
        <title>Two draft genome sequences of Pusillimonas sp. strains isolated from a nitrate- and radionuclide-contaminated groundwater in Russia.</title>
        <authorList>
            <person name="Grouzdev D.S."/>
            <person name="Tourova T.P."/>
            <person name="Goeva M.A."/>
            <person name="Babich T.L."/>
            <person name="Sokolova D.S."/>
            <person name="Abdullin R."/>
            <person name="Poltaraus A.B."/>
            <person name="Toshchakov S.V."/>
            <person name="Nazina T.N."/>
        </authorList>
    </citation>
    <scope>NUCLEOTIDE SEQUENCE [LARGE SCALE GENOMIC DNA]</scope>
    <source>
        <strain evidence="2 3">JR1/69-3-13</strain>
    </source>
</reference>